<dbReference type="InterPro" id="IPR008775">
    <property type="entry name" value="Phytyl_CoA_dOase-like"/>
</dbReference>
<organism evidence="2">
    <name type="scientific">Caldilineaceae bacterium SB0675_bin_29</name>
    <dbReference type="NCBI Taxonomy" id="2605266"/>
    <lineage>
        <taxon>Bacteria</taxon>
        <taxon>Bacillati</taxon>
        <taxon>Chloroflexota</taxon>
        <taxon>Caldilineae</taxon>
        <taxon>Caldilineales</taxon>
        <taxon>Caldilineaceae</taxon>
    </lineage>
</organism>
<dbReference type="InterPro" id="IPR011989">
    <property type="entry name" value="ARM-like"/>
</dbReference>
<feature type="compositionally biased region" description="Low complexity" evidence="1">
    <location>
        <begin position="237"/>
        <end position="253"/>
    </location>
</feature>
<keyword evidence="2" id="KW-0223">Dioxygenase</keyword>
<dbReference type="InterPro" id="IPR004155">
    <property type="entry name" value="PBS_lyase_HEAT"/>
</dbReference>
<dbReference type="Gene3D" id="1.25.10.10">
    <property type="entry name" value="Leucine-rich Repeat Variant"/>
    <property type="match status" value="1"/>
</dbReference>
<feature type="region of interest" description="Disordered" evidence="1">
    <location>
        <begin position="236"/>
        <end position="259"/>
    </location>
</feature>
<evidence type="ECO:0000256" key="1">
    <source>
        <dbReference type="SAM" id="MobiDB-lite"/>
    </source>
</evidence>
<dbReference type="SUPFAM" id="SSF51197">
    <property type="entry name" value="Clavaminate synthase-like"/>
    <property type="match status" value="1"/>
</dbReference>
<dbReference type="PANTHER" id="PTHR12697:SF5">
    <property type="entry name" value="DEOXYHYPUSINE HYDROXYLASE"/>
    <property type="match status" value="1"/>
</dbReference>
<dbReference type="InterPro" id="IPR016024">
    <property type="entry name" value="ARM-type_fold"/>
</dbReference>
<gene>
    <name evidence="2" type="ORF">F4148_00810</name>
</gene>
<evidence type="ECO:0000313" key="2">
    <source>
        <dbReference type="EMBL" id="MYH60354.1"/>
    </source>
</evidence>
<proteinExistence type="predicted"/>
<dbReference type="PANTHER" id="PTHR12697">
    <property type="entry name" value="PBS LYASE HEAT-LIKE PROTEIN"/>
    <property type="match status" value="1"/>
</dbReference>
<name>A0A6B1G2D4_9CHLR</name>
<dbReference type="EMBL" id="VYDA01000027">
    <property type="protein sequence ID" value="MYH60354.1"/>
    <property type="molecule type" value="Genomic_DNA"/>
</dbReference>
<dbReference type="SUPFAM" id="SSF48371">
    <property type="entry name" value="ARM repeat"/>
    <property type="match status" value="1"/>
</dbReference>
<keyword evidence="2" id="KW-0560">Oxidoreductase</keyword>
<dbReference type="Pfam" id="PF13646">
    <property type="entry name" value="HEAT_2"/>
    <property type="match status" value="1"/>
</dbReference>
<protein>
    <submittedName>
        <fullName evidence="2">Phytanoyl-CoA dioxygenase</fullName>
    </submittedName>
</protein>
<accession>A0A6B1G2D4</accession>
<dbReference type="Gene3D" id="2.60.120.620">
    <property type="entry name" value="q2cbj1_9rhob like domain"/>
    <property type="match status" value="1"/>
</dbReference>
<sequence>MSVTNYLLNDEQMRQFISRGYLVLQTDFPKEFHERLNAKLNEAMEKEGNPGNNILPRFSEVGDIIQNPVVRGALASVVGPDYTIHPHRHCHFTYPGRKVQTWHKDSYWGHQKVRNHHNWWAMIFYYPQAVDEEMGPSGLLSGSQYYTKRAGDETETPVYMEGPEGTFALIHYDLWHRGGANLSQKTRAMMKFQFVRMNAPTGPAWNNKDAGWAPVDDAPVDHNVLWGHQWRWHRGESGAAGNGAARNASQSNGHGTEETTISELAEKLSSRYEPEGVDSAYRLAAYGVEAIPSLDGALTSGNATASRNGGYGLSEVGAAAQEVLLDAMGHESEAARMHAAFALGELGLADAESAGAVAKAVSDPSVVVRRSAVEALGLLKEPVELTLPALELGLKDDDDQVRFTAALSLLRLGTESAGALPALQASLRDENRYVRANAVDALRRIGTNEALNIALDYLSAHRWCPTTTPDNLF</sequence>
<reference evidence="2" key="1">
    <citation type="submission" date="2019-09" db="EMBL/GenBank/DDBJ databases">
        <title>Characterisation of the sponge microbiome using genome-centric metagenomics.</title>
        <authorList>
            <person name="Engelberts J.P."/>
            <person name="Robbins S.J."/>
            <person name="De Goeij J.M."/>
            <person name="Aranda M."/>
            <person name="Bell S.C."/>
            <person name="Webster N.S."/>
        </authorList>
    </citation>
    <scope>NUCLEOTIDE SEQUENCE</scope>
    <source>
        <strain evidence="2">SB0675_bin_29</strain>
    </source>
</reference>
<dbReference type="AlphaFoldDB" id="A0A6B1G2D4"/>
<dbReference type="GO" id="GO:0016706">
    <property type="term" value="F:2-oxoglutarate-dependent dioxygenase activity"/>
    <property type="evidence" value="ECO:0007669"/>
    <property type="project" value="UniProtKB-ARBA"/>
</dbReference>
<dbReference type="Pfam" id="PF05721">
    <property type="entry name" value="PhyH"/>
    <property type="match status" value="1"/>
</dbReference>
<dbReference type="SMART" id="SM00567">
    <property type="entry name" value="EZ_HEAT"/>
    <property type="match status" value="4"/>
</dbReference>
<comment type="caution">
    <text evidence="2">The sequence shown here is derived from an EMBL/GenBank/DDBJ whole genome shotgun (WGS) entry which is preliminary data.</text>
</comment>